<keyword evidence="1" id="KW-0472">Membrane</keyword>
<evidence type="ECO:0000313" key="3">
    <source>
        <dbReference type="Proteomes" id="UP000467840"/>
    </source>
</evidence>
<sequence length="420" mass="45932">MDFQLTKNGFNFSQRKTKWLILLAVSGVSGYGLYKVYNLPSVVKKRRRLIKLIKVLISIAEMMSNSAETIDIVSRDLKEFLQSDSDEIPNSIKQVSKIVKSDELSQSLTRFSQALTIGVLRGYKSESANDDGLVSGSMNSRFTDKAMDRLFSNAGTGFVSVVVGSFAKNLVLGFHSNVGAGVDQSGSSISDVPRWVSVVCNDRCKELIAECIQKFVSTATAVYLDKTMNVNTFDELFSGMTNPNHQSNVRDILVSVCNSAVETLVKTSHQVLTNSNMNLNSGAHSGSTCTIVEQSEGQSATRNDCLKQEVCLKDGCSLEGFQNGGWIGKVSSTLAVPSNRKFVLDVTGKVTFGTIRSIVEFLLWKISDCLKRSLNVVHEEVVDRGLEVIRYFGAKTSVIVTICLALYLHVMGGTRVLLPA</sequence>
<reference evidence="2 3" key="1">
    <citation type="journal article" date="2020" name="Mol. Plant">
        <title>The Chromosome-Based Rubber Tree Genome Provides New Insights into Spurge Genome Evolution and Rubber Biosynthesis.</title>
        <authorList>
            <person name="Liu J."/>
            <person name="Shi C."/>
            <person name="Shi C.C."/>
            <person name="Li W."/>
            <person name="Zhang Q.J."/>
            <person name="Zhang Y."/>
            <person name="Li K."/>
            <person name="Lu H.F."/>
            <person name="Shi C."/>
            <person name="Zhu S.T."/>
            <person name="Xiao Z.Y."/>
            <person name="Nan H."/>
            <person name="Yue Y."/>
            <person name="Zhu X.G."/>
            <person name="Wu Y."/>
            <person name="Hong X.N."/>
            <person name="Fan G.Y."/>
            <person name="Tong Y."/>
            <person name="Zhang D."/>
            <person name="Mao C.L."/>
            <person name="Liu Y.L."/>
            <person name="Hao S.J."/>
            <person name="Liu W.Q."/>
            <person name="Lv M.Q."/>
            <person name="Zhang H.B."/>
            <person name="Liu Y."/>
            <person name="Hu-Tang G.R."/>
            <person name="Wang J.P."/>
            <person name="Wang J.H."/>
            <person name="Sun Y.H."/>
            <person name="Ni S.B."/>
            <person name="Chen W.B."/>
            <person name="Zhang X.C."/>
            <person name="Jiao Y.N."/>
            <person name="Eichler E.E."/>
            <person name="Li G.H."/>
            <person name="Liu X."/>
            <person name="Gao L.Z."/>
        </authorList>
    </citation>
    <scope>NUCLEOTIDE SEQUENCE [LARGE SCALE GENOMIC DNA]</scope>
    <source>
        <strain evidence="3">cv. GT1</strain>
        <tissue evidence="2">Leaf</tissue>
    </source>
</reference>
<evidence type="ECO:0008006" key="4">
    <source>
        <dbReference type="Google" id="ProtNLM"/>
    </source>
</evidence>
<keyword evidence="3" id="KW-1185">Reference proteome</keyword>
<dbReference type="PANTHER" id="PTHR21477:SF12">
    <property type="entry name" value="PROTEIN PHLOEM PROTEIN 2-LIKE A10"/>
    <property type="match status" value="1"/>
</dbReference>
<dbReference type="Proteomes" id="UP000467840">
    <property type="component" value="Chromosome 5"/>
</dbReference>
<keyword evidence="1" id="KW-0812">Transmembrane</keyword>
<evidence type="ECO:0000256" key="1">
    <source>
        <dbReference type="SAM" id="Phobius"/>
    </source>
</evidence>
<proteinExistence type="predicted"/>
<feature type="transmembrane region" description="Helical" evidence="1">
    <location>
        <begin position="398"/>
        <end position="418"/>
    </location>
</feature>
<protein>
    <recommendedName>
        <fullName evidence="4">Protein PHLOEM PROTEIN 2-LIKE A10</fullName>
    </recommendedName>
</protein>
<feature type="transmembrane region" description="Helical" evidence="1">
    <location>
        <begin position="20"/>
        <end position="37"/>
    </location>
</feature>
<gene>
    <name evidence="2" type="ORF">GH714_011048</name>
</gene>
<comment type="caution">
    <text evidence="2">The sequence shown here is derived from an EMBL/GenBank/DDBJ whole genome shotgun (WGS) entry which is preliminary data.</text>
</comment>
<keyword evidence="1" id="KW-1133">Transmembrane helix</keyword>
<evidence type="ECO:0000313" key="2">
    <source>
        <dbReference type="EMBL" id="KAF2324242.1"/>
    </source>
</evidence>
<organism evidence="2 3">
    <name type="scientific">Hevea brasiliensis</name>
    <name type="common">Para rubber tree</name>
    <name type="synonym">Siphonia brasiliensis</name>
    <dbReference type="NCBI Taxonomy" id="3981"/>
    <lineage>
        <taxon>Eukaryota</taxon>
        <taxon>Viridiplantae</taxon>
        <taxon>Streptophyta</taxon>
        <taxon>Embryophyta</taxon>
        <taxon>Tracheophyta</taxon>
        <taxon>Spermatophyta</taxon>
        <taxon>Magnoliopsida</taxon>
        <taxon>eudicotyledons</taxon>
        <taxon>Gunneridae</taxon>
        <taxon>Pentapetalae</taxon>
        <taxon>rosids</taxon>
        <taxon>fabids</taxon>
        <taxon>Malpighiales</taxon>
        <taxon>Euphorbiaceae</taxon>
        <taxon>Crotonoideae</taxon>
        <taxon>Micrandreae</taxon>
        <taxon>Hevea</taxon>
    </lineage>
</organism>
<dbReference type="EMBL" id="JAAGAX010000001">
    <property type="protein sequence ID" value="KAF2324242.1"/>
    <property type="molecule type" value="Genomic_DNA"/>
</dbReference>
<dbReference type="PANTHER" id="PTHR21477">
    <property type="entry name" value="ZGC:172139"/>
    <property type="match status" value="1"/>
</dbReference>
<accession>A0A6A6NGF9</accession>
<dbReference type="AlphaFoldDB" id="A0A6A6NGF9"/>
<name>A0A6A6NGF9_HEVBR</name>
<dbReference type="InterPro" id="IPR019141">
    <property type="entry name" value="DUF2045"/>
</dbReference>